<dbReference type="InterPro" id="IPR050927">
    <property type="entry name" value="TRPM"/>
</dbReference>
<dbReference type="GO" id="GO:0005886">
    <property type="term" value="C:plasma membrane"/>
    <property type="evidence" value="ECO:0007669"/>
    <property type="project" value="TreeGrafter"/>
</dbReference>
<dbReference type="Proteomes" id="UP000252519">
    <property type="component" value="Unassembled WGS sequence"/>
</dbReference>
<dbReference type="PANTHER" id="PTHR13800">
    <property type="entry name" value="TRANSIENT RECEPTOR POTENTIAL CATION CHANNEL, SUBFAMILY M, MEMBER 6"/>
    <property type="match status" value="1"/>
</dbReference>
<evidence type="ECO:0000313" key="3">
    <source>
        <dbReference type="Proteomes" id="UP000252519"/>
    </source>
</evidence>
<feature type="transmembrane region" description="Helical" evidence="1">
    <location>
        <begin position="294"/>
        <end position="318"/>
    </location>
</feature>
<evidence type="ECO:0000256" key="1">
    <source>
        <dbReference type="SAM" id="Phobius"/>
    </source>
</evidence>
<name>A0A368H2K4_ANCCA</name>
<proteinExistence type="predicted"/>
<dbReference type="GO" id="GO:0005261">
    <property type="term" value="F:monoatomic cation channel activity"/>
    <property type="evidence" value="ECO:0007669"/>
    <property type="project" value="TreeGrafter"/>
</dbReference>
<dbReference type="PANTHER" id="PTHR13800:SF43">
    <property type="entry name" value="ION_TRANS DOMAIN-CONTAINING PROTEIN"/>
    <property type="match status" value="1"/>
</dbReference>
<sequence length="433" mass="51280">MTFSSVRRFDDECTALLDQCFYKNERTTRICLEINYISLMHGHQCEIEDTVELMFVASLGKAQGSIFDLHFSKNFLAHPCCQRAIERRWQPGFKVGQISFLLYFFCPILFLRRGPQRLKRREHRVHGENNYGYSSRVDTVWYRMYYFYTSPNSKYVIDIVFRVFYILFYAFVLVTMTRKTIKVNDLSDFWDEFVISIWQLSYLVEMGMQVNQLGFQEWCRVNETDFYRNIIIMTYIILLCIAVLVPIRLVRIFAIPLADFTFYLSFVYATTRLLKILNVDAFFGSIVLMIQKMIAILVKFLFVFLVFWFTYAVCHISLAGHYKETPNITDITLPWLLFSNGAFEIFGEADDEDKAGNVSDCTQANFNWDDITETSVQCWFKTTMVPIVLFTYMLISSIMLVNLVTALLTKKYEEVSRYSHIYWKYKLYDRLVE</sequence>
<dbReference type="AlphaFoldDB" id="A0A368H2K4"/>
<reference evidence="2 3" key="1">
    <citation type="submission" date="2014-10" db="EMBL/GenBank/DDBJ databases">
        <title>Draft genome of the hookworm Ancylostoma caninum.</title>
        <authorList>
            <person name="Mitreva M."/>
        </authorList>
    </citation>
    <scope>NUCLEOTIDE SEQUENCE [LARGE SCALE GENOMIC DNA]</scope>
    <source>
        <strain evidence="2 3">Baltimore</strain>
    </source>
</reference>
<gene>
    <name evidence="2" type="ORF">ANCCAN_03816</name>
</gene>
<keyword evidence="1" id="KW-0812">Transmembrane</keyword>
<keyword evidence="1" id="KW-1133">Transmembrane helix</keyword>
<evidence type="ECO:0000313" key="2">
    <source>
        <dbReference type="EMBL" id="RCN49988.1"/>
    </source>
</evidence>
<keyword evidence="1" id="KW-0472">Membrane</keyword>
<dbReference type="GO" id="GO:0030001">
    <property type="term" value="P:metal ion transport"/>
    <property type="evidence" value="ECO:0007669"/>
    <property type="project" value="TreeGrafter"/>
</dbReference>
<feature type="transmembrane region" description="Helical" evidence="1">
    <location>
        <begin position="155"/>
        <end position="174"/>
    </location>
</feature>
<feature type="transmembrane region" description="Helical" evidence="1">
    <location>
        <begin position="389"/>
        <end position="409"/>
    </location>
</feature>
<organism evidence="2 3">
    <name type="scientific">Ancylostoma caninum</name>
    <name type="common">Dog hookworm</name>
    <dbReference type="NCBI Taxonomy" id="29170"/>
    <lineage>
        <taxon>Eukaryota</taxon>
        <taxon>Metazoa</taxon>
        <taxon>Ecdysozoa</taxon>
        <taxon>Nematoda</taxon>
        <taxon>Chromadorea</taxon>
        <taxon>Rhabditida</taxon>
        <taxon>Rhabditina</taxon>
        <taxon>Rhabditomorpha</taxon>
        <taxon>Strongyloidea</taxon>
        <taxon>Ancylostomatidae</taxon>
        <taxon>Ancylostomatinae</taxon>
        <taxon>Ancylostoma</taxon>
    </lineage>
</organism>
<accession>A0A368H2K4</accession>
<comment type="caution">
    <text evidence="2">The sequence shown here is derived from an EMBL/GenBank/DDBJ whole genome shotgun (WGS) entry which is preliminary data.</text>
</comment>
<protein>
    <submittedName>
        <fullName evidence="2">Transporter, cation channel family protein</fullName>
    </submittedName>
</protein>
<dbReference type="EMBL" id="JOJR01000027">
    <property type="protein sequence ID" value="RCN49988.1"/>
    <property type="molecule type" value="Genomic_DNA"/>
</dbReference>
<keyword evidence="3" id="KW-1185">Reference proteome</keyword>
<feature type="transmembrane region" description="Helical" evidence="1">
    <location>
        <begin position="226"/>
        <end position="247"/>
    </location>
</feature>
<feature type="transmembrane region" description="Helical" evidence="1">
    <location>
        <begin position="92"/>
        <end position="111"/>
    </location>
</feature>
<dbReference type="OrthoDB" id="5871524at2759"/>